<organism evidence="2 3">
    <name type="scientific">Campylobacter helveticus</name>
    <dbReference type="NCBI Taxonomy" id="28898"/>
    <lineage>
        <taxon>Bacteria</taxon>
        <taxon>Pseudomonadati</taxon>
        <taxon>Campylobacterota</taxon>
        <taxon>Epsilonproteobacteria</taxon>
        <taxon>Campylobacterales</taxon>
        <taxon>Campylobacteraceae</taxon>
        <taxon>Campylobacter</taxon>
    </lineage>
</organism>
<evidence type="ECO:0000313" key="3">
    <source>
        <dbReference type="Proteomes" id="UP000306813"/>
    </source>
</evidence>
<proteinExistence type="predicted"/>
<comment type="caution">
    <text evidence="2">The sequence shown here is derived from an EMBL/GenBank/DDBJ whole genome shotgun (WGS) entry which is preliminary data.</text>
</comment>
<dbReference type="AlphaFoldDB" id="A0AAX2UGT2"/>
<name>A0AAX2UGT2_9BACT</name>
<feature type="transmembrane region" description="Helical" evidence="1">
    <location>
        <begin position="6"/>
        <end position="27"/>
    </location>
</feature>
<keyword evidence="1" id="KW-0812">Transmembrane</keyword>
<sequence>MQEIDYFQVAFFLYICFALTGIILYFINTAYKIYQIYYKLGRKFKWIKGRYHYVKWKIPNLEKQIEKHKKKKFDEWKKFRSFKR</sequence>
<dbReference type="RefSeq" id="WP_139021553.1">
    <property type="nucleotide sequence ID" value="NZ_VDBS01000064.1"/>
</dbReference>
<dbReference type="EMBL" id="VDBS01000064">
    <property type="protein sequence ID" value="TNB55911.1"/>
    <property type="molecule type" value="Genomic_DNA"/>
</dbReference>
<gene>
    <name evidence="2" type="ORF">FDW42_08330</name>
</gene>
<keyword evidence="1" id="KW-0472">Membrane</keyword>
<evidence type="ECO:0000256" key="1">
    <source>
        <dbReference type="SAM" id="Phobius"/>
    </source>
</evidence>
<protein>
    <submittedName>
        <fullName evidence="2">Uncharacterized protein</fullName>
    </submittedName>
</protein>
<evidence type="ECO:0000313" key="2">
    <source>
        <dbReference type="EMBL" id="TNB55911.1"/>
    </source>
</evidence>
<keyword evidence="1" id="KW-1133">Transmembrane helix</keyword>
<accession>A0AAX2UGT2</accession>
<dbReference type="Proteomes" id="UP000306813">
    <property type="component" value="Unassembled WGS sequence"/>
</dbReference>
<reference evidence="2 3" key="1">
    <citation type="submission" date="2019-05" db="EMBL/GenBank/DDBJ databases">
        <title>Draft genomes of eight strains of Campylobacter helveticus isolated from cats and a dog in New Zealand.</title>
        <authorList>
            <person name="Bojanic K."/>
            <person name="Midwinter A.C."/>
            <person name="Biggs P.J."/>
            <person name="Acke E."/>
            <person name="Cornelius A.J."/>
            <person name="Marshall J.C."/>
        </authorList>
    </citation>
    <scope>NUCLEOTIDE SEQUENCE [LARGE SCALE GENOMIC DNA]</scope>
    <source>
        <strain evidence="2 3">ACP123b</strain>
    </source>
</reference>